<dbReference type="InterPro" id="IPR026045">
    <property type="entry name" value="Ferric-bd"/>
</dbReference>
<dbReference type="AlphaFoldDB" id="A0A7W9YWZ5"/>
<keyword evidence="3" id="KW-0408">Iron</keyword>
<evidence type="ECO:0000313" key="5">
    <source>
        <dbReference type="EMBL" id="MBB6179950.1"/>
    </source>
</evidence>
<dbReference type="Gene3D" id="3.40.190.10">
    <property type="entry name" value="Periplasmic binding protein-like II"/>
    <property type="match status" value="2"/>
</dbReference>
<evidence type="ECO:0000256" key="1">
    <source>
        <dbReference type="ARBA" id="ARBA00008520"/>
    </source>
</evidence>
<feature type="binding site" evidence="3">
    <location>
        <position position="223"/>
    </location>
    <ligand>
        <name>Fe cation</name>
        <dbReference type="ChEBI" id="CHEBI:24875"/>
    </ligand>
</feature>
<feature type="chain" id="PRO_5031540114" evidence="4">
    <location>
        <begin position="27"/>
        <end position="348"/>
    </location>
</feature>
<sequence>MVKMLSLVAPAIVASVALLPIDRALADGEVNIYSYRQPDLIKPLLDEFTKRTGVETNVLFLDKGLVERIQAEGANSPADVILTVDISRVMEAKEGGVTQPVTDNETINKDIPAHFRDPAGEWFGLTTRGRVVYASKERVEQDEITYEELADPEWKGRICIRDAQHSYNIGLIASMIAAHGEEYTEEWLTGLKNNLARKPNGGDRDQAKAIFAGECDIALGNTYYVGLMQTNEKEPEQKDWAAAIKVLFPNTADRGTHVNISAMALAKNAPNRDNAIKLMEFLASGDAQEIYAEQVFEYPVMPGAEPSDIVKAFGEIKPDTLPLADIAANRKKASELVDKVGVNEGPNG</sequence>
<name>A0A7W9YWZ5_9HYPH</name>
<gene>
    <name evidence="5" type="ORF">HNQ75_001918</name>
</gene>
<dbReference type="Pfam" id="PF13343">
    <property type="entry name" value="SBP_bac_6"/>
    <property type="match status" value="1"/>
</dbReference>
<evidence type="ECO:0000256" key="3">
    <source>
        <dbReference type="PIRSR" id="PIRSR002825-1"/>
    </source>
</evidence>
<dbReference type="PANTHER" id="PTHR30006">
    <property type="entry name" value="THIAMINE-BINDING PERIPLASMIC PROTEIN-RELATED"/>
    <property type="match status" value="1"/>
</dbReference>
<dbReference type="CDD" id="cd13542">
    <property type="entry name" value="PBP2_FutA1_ilke"/>
    <property type="match status" value="1"/>
</dbReference>
<evidence type="ECO:0000256" key="2">
    <source>
        <dbReference type="ARBA" id="ARBA00022729"/>
    </source>
</evidence>
<dbReference type="PIRSF" id="PIRSF002825">
    <property type="entry name" value="CfbpA"/>
    <property type="match status" value="1"/>
</dbReference>
<feature type="signal peptide" evidence="4">
    <location>
        <begin position="1"/>
        <end position="26"/>
    </location>
</feature>
<proteinExistence type="inferred from homology"/>
<keyword evidence="6" id="KW-1185">Reference proteome</keyword>
<comment type="caution">
    <text evidence="5">The sequence shown here is derived from an EMBL/GenBank/DDBJ whole genome shotgun (WGS) entry which is preliminary data.</text>
</comment>
<comment type="similarity">
    <text evidence="1">Belongs to the bacterial solute-binding protein 1 family.</text>
</comment>
<dbReference type="PANTHER" id="PTHR30006:SF15">
    <property type="entry name" value="IRON-UTILIZATION PERIPLASMIC PROTEIN"/>
    <property type="match status" value="1"/>
</dbReference>
<protein>
    <submittedName>
        <fullName evidence="5">Iron(III) transport system substrate-binding protein</fullName>
    </submittedName>
</protein>
<feature type="binding site" evidence="3">
    <location>
        <position position="224"/>
    </location>
    <ligand>
        <name>Fe cation</name>
        <dbReference type="ChEBI" id="CHEBI:24875"/>
    </ligand>
</feature>
<keyword evidence="2 4" id="KW-0732">Signal</keyword>
<organism evidence="5 6">
    <name type="scientific">Pseudorhizobium flavum</name>
    <dbReference type="NCBI Taxonomy" id="1335061"/>
    <lineage>
        <taxon>Bacteria</taxon>
        <taxon>Pseudomonadati</taxon>
        <taxon>Pseudomonadota</taxon>
        <taxon>Alphaproteobacteria</taxon>
        <taxon>Hyphomicrobiales</taxon>
        <taxon>Rhizobiaceae</taxon>
        <taxon>Rhizobium/Agrobacterium group</taxon>
        <taxon>Pseudorhizobium</taxon>
    </lineage>
</organism>
<dbReference type="SUPFAM" id="SSF53850">
    <property type="entry name" value="Periplasmic binding protein-like II"/>
    <property type="match status" value="1"/>
</dbReference>
<accession>A0A7W9YWZ5</accession>
<dbReference type="EMBL" id="JACHEJ010000003">
    <property type="protein sequence ID" value="MBB6179950.1"/>
    <property type="molecule type" value="Genomic_DNA"/>
</dbReference>
<dbReference type="GO" id="GO:0030288">
    <property type="term" value="C:outer membrane-bounded periplasmic space"/>
    <property type="evidence" value="ECO:0007669"/>
    <property type="project" value="TreeGrafter"/>
</dbReference>
<evidence type="ECO:0000313" key="6">
    <source>
        <dbReference type="Proteomes" id="UP000535501"/>
    </source>
</evidence>
<dbReference type="Proteomes" id="UP000535501">
    <property type="component" value="Unassembled WGS sequence"/>
</dbReference>
<dbReference type="GO" id="GO:0046872">
    <property type="term" value="F:metal ion binding"/>
    <property type="evidence" value="ECO:0007669"/>
    <property type="project" value="UniProtKB-KW"/>
</dbReference>
<reference evidence="5 6" key="1">
    <citation type="submission" date="2020-08" db="EMBL/GenBank/DDBJ databases">
        <title>Genomic Encyclopedia of Type Strains, Phase IV (KMG-IV): sequencing the most valuable type-strain genomes for metagenomic binning, comparative biology and taxonomic classification.</title>
        <authorList>
            <person name="Goeker M."/>
        </authorList>
    </citation>
    <scope>NUCLEOTIDE SEQUENCE [LARGE SCALE GENOMIC DNA]</scope>
    <source>
        <strain evidence="5 6">DSM 102134</strain>
    </source>
</reference>
<keyword evidence="3" id="KW-0479">Metal-binding</keyword>
<evidence type="ECO:0000256" key="4">
    <source>
        <dbReference type="SAM" id="SignalP"/>
    </source>
</evidence>